<keyword evidence="2" id="KW-1185">Reference proteome</keyword>
<proteinExistence type="predicted"/>
<sequence length="161" mass="18115">MLLAIFLISHWGKRGRRAQHAVRYASSPSIDPTRSKIGKATIESNNMPKTSRGVRSARLIRRRRDSTAFIIVWCRCPCFLVAPGLIVTISGVAVGKLRVVDCDSCCSCSRGFYMHWARGRFKSVALLENAESCMQCVQLAFLCWSCYKHSLQLLVTQVQVF</sequence>
<reference evidence="1" key="1">
    <citation type="journal article" date="2021" name="New Phytol.">
        <title>Evolutionary innovations through gain and loss of genes in the ectomycorrhizal Boletales.</title>
        <authorList>
            <person name="Wu G."/>
            <person name="Miyauchi S."/>
            <person name="Morin E."/>
            <person name="Kuo A."/>
            <person name="Drula E."/>
            <person name="Varga T."/>
            <person name="Kohler A."/>
            <person name="Feng B."/>
            <person name="Cao Y."/>
            <person name="Lipzen A."/>
            <person name="Daum C."/>
            <person name="Hundley H."/>
            <person name="Pangilinan J."/>
            <person name="Johnson J."/>
            <person name="Barry K."/>
            <person name="LaButti K."/>
            <person name="Ng V."/>
            <person name="Ahrendt S."/>
            <person name="Min B."/>
            <person name="Choi I.G."/>
            <person name="Park H."/>
            <person name="Plett J.M."/>
            <person name="Magnuson J."/>
            <person name="Spatafora J.W."/>
            <person name="Nagy L.G."/>
            <person name="Henrissat B."/>
            <person name="Grigoriev I.V."/>
            <person name="Yang Z.L."/>
            <person name="Xu J."/>
            <person name="Martin F.M."/>
        </authorList>
    </citation>
    <scope>NUCLEOTIDE SEQUENCE</scope>
    <source>
        <strain evidence="1">KKN 215</strain>
    </source>
</reference>
<evidence type="ECO:0000313" key="2">
    <source>
        <dbReference type="Proteomes" id="UP000813824"/>
    </source>
</evidence>
<protein>
    <submittedName>
        <fullName evidence="1">Uncharacterized protein</fullName>
    </submittedName>
</protein>
<evidence type="ECO:0000313" key="1">
    <source>
        <dbReference type="EMBL" id="KAH8073014.1"/>
    </source>
</evidence>
<dbReference type="EMBL" id="JAEVFJ010000075">
    <property type="protein sequence ID" value="KAH8073014.1"/>
    <property type="molecule type" value="Genomic_DNA"/>
</dbReference>
<comment type="caution">
    <text evidence="1">The sequence shown here is derived from an EMBL/GenBank/DDBJ whole genome shotgun (WGS) entry which is preliminary data.</text>
</comment>
<name>A0A8K0UCH0_9AGAR</name>
<gene>
    <name evidence="1" type="ORF">BXZ70DRAFT_748863</name>
</gene>
<dbReference type="Proteomes" id="UP000813824">
    <property type="component" value="Unassembled WGS sequence"/>
</dbReference>
<dbReference type="AlphaFoldDB" id="A0A8K0UCH0"/>
<organism evidence="1 2">
    <name type="scientific">Cristinia sonorae</name>
    <dbReference type="NCBI Taxonomy" id="1940300"/>
    <lineage>
        <taxon>Eukaryota</taxon>
        <taxon>Fungi</taxon>
        <taxon>Dikarya</taxon>
        <taxon>Basidiomycota</taxon>
        <taxon>Agaricomycotina</taxon>
        <taxon>Agaricomycetes</taxon>
        <taxon>Agaricomycetidae</taxon>
        <taxon>Agaricales</taxon>
        <taxon>Pleurotineae</taxon>
        <taxon>Stephanosporaceae</taxon>
        <taxon>Cristinia</taxon>
    </lineage>
</organism>
<accession>A0A8K0UCH0</accession>